<dbReference type="GO" id="GO:0022857">
    <property type="term" value="F:transmembrane transporter activity"/>
    <property type="evidence" value="ECO:0007669"/>
    <property type="project" value="InterPro"/>
</dbReference>
<feature type="transmembrane region" description="Helical" evidence="5">
    <location>
        <begin position="339"/>
        <end position="361"/>
    </location>
</feature>
<dbReference type="CDD" id="cd17364">
    <property type="entry name" value="MFS_PhT"/>
    <property type="match status" value="1"/>
</dbReference>
<feature type="transmembrane region" description="Helical" evidence="5">
    <location>
        <begin position="202"/>
        <end position="225"/>
    </location>
</feature>
<evidence type="ECO:0000313" key="8">
    <source>
        <dbReference type="Proteomes" id="UP000054549"/>
    </source>
</evidence>
<evidence type="ECO:0000256" key="3">
    <source>
        <dbReference type="ARBA" id="ARBA00022989"/>
    </source>
</evidence>
<keyword evidence="3 5" id="KW-1133">Transmembrane helix</keyword>
<dbReference type="PANTHER" id="PTHR24064">
    <property type="entry name" value="SOLUTE CARRIER FAMILY 22 MEMBER"/>
    <property type="match status" value="1"/>
</dbReference>
<evidence type="ECO:0000256" key="5">
    <source>
        <dbReference type="SAM" id="Phobius"/>
    </source>
</evidence>
<comment type="subcellular location">
    <subcellularLocation>
        <location evidence="1">Membrane</location>
        <topology evidence="1">Multi-pass membrane protein</topology>
    </subcellularLocation>
</comment>
<gene>
    <name evidence="7" type="ORF">M378DRAFT_196974</name>
</gene>
<sequence length="564" mass="61519">MATLEKRASEGSDEHTNKAPVAAYSLDERRRAALSEVDNAKFSWFHFKVCMVAGVGFFTDAYVIPVFIRRLCFLILFLSSYDIFAINIASTMLGYVYGAGGVLNASQDLGVKVATPVGTLVGQLFFGWLADRVGRKRMYGVELMIMIVATFAQALSGNAGAVNIIGALVVWRFIMGVGVGGDYPLSAVISSEFSSTHIRGRLMTAVFASQGWGNFAAALVALVVVSAYKTQLLSETTTNPIAIDYMWRLLIGLGCVPAVLALYFRLTIPETPRFTMDIERNLDQATADIVGALRHQDVDYDPDNIRRIAAPKASWSDFSQHFGKWENGKVLFGAAYSWFALDIAFYGLGLNSSIILTAIGFGTPDTSLKGTLKQYQNLYNISVGNLVLSVAGLIPGYWASFLVIDSWGRKPIQLMGFIVLTILFVIMGFGYNAMIATPAGTKVFVFLYCLADFFQNFGPNVTTFVIPGEVFPTRYRSTSHGISAASGKFGAIVAQVGFAQLKNIGGTNAFLPHILEIFAFFMLTGIFSTLLLPETKGKSLEELSNENQDGFVQGYVHNSTNQRV</sequence>
<keyword evidence="8" id="KW-1185">Reference proteome</keyword>
<dbReference type="GO" id="GO:0016020">
    <property type="term" value="C:membrane"/>
    <property type="evidence" value="ECO:0007669"/>
    <property type="project" value="UniProtKB-SubCell"/>
</dbReference>
<dbReference type="InterPro" id="IPR005828">
    <property type="entry name" value="MFS_sugar_transport-like"/>
</dbReference>
<reference evidence="7 8" key="1">
    <citation type="submission" date="2014-04" db="EMBL/GenBank/DDBJ databases">
        <title>Evolutionary Origins and Diversification of the Mycorrhizal Mutualists.</title>
        <authorList>
            <consortium name="DOE Joint Genome Institute"/>
            <consortium name="Mycorrhizal Genomics Consortium"/>
            <person name="Kohler A."/>
            <person name="Kuo A."/>
            <person name="Nagy L.G."/>
            <person name="Floudas D."/>
            <person name="Copeland A."/>
            <person name="Barry K.W."/>
            <person name="Cichocki N."/>
            <person name="Veneault-Fourrey C."/>
            <person name="LaButti K."/>
            <person name="Lindquist E.A."/>
            <person name="Lipzen A."/>
            <person name="Lundell T."/>
            <person name="Morin E."/>
            <person name="Murat C."/>
            <person name="Riley R."/>
            <person name="Ohm R."/>
            <person name="Sun H."/>
            <person name="Tunlid A."/>
            <person name="Henrissat B."/>
            <person name="Grigoriev I.V."/>
            <person name="Hibbett D.S."/>
            <person name="Martin F."/>
        </authorList>
    </citation>
    <scope>NUCLEOTIDE SEQUENCE [LARGE SCALE GENOMIC DNA]</scope>
    <source>
        <strain evidence="7 8">Koide BX008</strain>
    </source>
</reference>
<feature type="transmembrane region" description="Helical" evidence="5">
    <location>
        <begin position="71"/>
        <end position="97"/>
    </location>
</feature>
<dbReference type="SUPFAM" id="SSF103473">
    <property type="entry name" value="MFS general substrate transporter"/>
    <property type="match status" value="1"/>
</dbReference>
<dbReference type="InterPro" id="IPR005829">
    <property type="entry name" value="Sugar_transporter_CS"/>
</dbReference>
<dbReference type="AlphaFoldDB" id="A0A0C2X094"/>
<name>A0A0C2X094_AMAMK</name>
<feature type="domain" description="Major facilitator superfamily (MFS) profile" evidence="6">
    <location>
        <begin position="68"/>
        <end position="536"/>
    </location>
</feature>
<evidence type="ECO:0000256" key="2">
    <source>
        <dbReference type="ARBA" id="ARBA00022692"/>
    </source>
</evidence>
<evidence type="ECO:0000259" key="6">
    <source>
        <dbReference type="PROSITE" id="PS50850"/>
    </source>
</evidence>
<protein>
    <recommendedName>
        <fullName evidence="6">Major facilitator superfamily (MFS) profile domain-containing protein</fullName>
    </recommendedName>
</protein>
<dbReference type="InterPro" id="IPR020846">
    <property type="entry name" value="MFS_dom"/>
</dbReference>
<dbReference type="FunCoup" id="A0A0C2X094">
    <property type="interactions" value="552"/>
</dbReference>
<dbReference type="PROSITE" id="PS50850">
    <property type="entry name" value="MFS"/>
    <property type="match status" value="1"/>
</dbReference>
<dbReference type="OrthoDB" id="433512at2759"/>
<dbReference type="PROSITE" id="PS00217">
    <property type="entry name" value="SUGAR_TRANSPORT_2"/>
    <property type="match status" value="1"/>
</dbReference>
<feature type="transmembrane region" description="Helical" evidence="5">
    <location>
        <begin position="245"/>
        <end position="266"/>
    </location>
</feature>
<dbReference type="HOGENOM" id="CLU_001265_46_14_1"/>
<feature type="transmembrane region" description="Helical" evidence="5">
    <location>
        <begin position="161"/>
        <end position="181"/>
    </location>
</feature>
<keyword evidence="2 5" id="KW-0812">Transmembrane</keyword>
<feature type="transmembrane region" description="Helical" evidence="5">
    <location>
        <begin position="44"/>
        <end position="64"/>
    </location>
</feature>
<dbReference type="EMBL" id="KN818231">
    <property type="protein sequence ID" value="KIL67497.1"/>
    <property type="molecule type" value="Genomic_DNA"/>
</dbReference>
<dbReference type="Gene3D" id="1.20.1250.20">
    <property type="entry name" value="MFS general substrate transporter like domains"/>
    <property type="match status" value="2"/>
</dbReference>
<dbReference type="Proteomes" id="UP000054549">
    <property type="component" value="Unassembled WGS sequence"/>
</dbReference>
<dbReference type="InParanoid" id="A0A0C2X094"/>
<feature type="transmembrane region" description="Helical" evidence="5">
    <location>
        <begin position="381"/>
        <end position="404"/>
    </location>
</feature>
<evidence type="ECO:0000313" key="7">
    <source>
        <dbReference type="EMBL" id="KIL67497.1"/>
    </source>
</evidence>
<dbReference type="InterPro" id="IPR036259">
    <property type="entry name" value="MFS_trans_sf"/>
</dbReference>
<feature type="transmembrane region" description="Helical" evidence="5">
    <location>
        <begin position="109"/>
        <end position="130"/>
    </location>
</feature>
<organism evidence="7 8">
    <name type="scientific">Amanita muscaria (strain Koide BX008)</name>
    <dbReference type="NCBI Taxonomy" id="946122"/>
    <lineage>
        <taxon>Eukaryota</taxon>
        <taxon>Fungi</taxon>
        <taxon>Dikarya</taxon>
        <taxon>Basidiomycota</taxon>
        <taxon>Agaricomycotina</taxon>
        <taxon>Agaricomycetes</taxon>
        <taxon>Agaricomycetidae</taxon>
        <taxon>Agaricales</taxon>
        <taxon>Pluteineae</taxon>
        <taxon>Amanitaceae</taxon>
        <taxon>Amanita</taxon>
    </lineage>
</organism>
<dbReference type="STRING" id="946122.A0A0C2X094"/>
<accession>A0A0C2X094</accession>
<proteinExistence type="predicted"/>
<dbReference type="PROSITE" id="PS00216">
    <property type="entry name" value="SUGAR_TRANSPORT_1"/>
    <property type="match status" value="1"/>
</dbReference>
<keyword evidence="4 5" id="KW-0472">Membrane</keyword>
<evidence type="ECO:0000256" key="4">
    <source>
        <dbReference type="ARBA" id="ARBA00023136"/>
    </source>
</evidence>
<dbReference type="Pfam" id="PF00083">
    <property type="entry name" value="Sugar_tr"/>
    <property type="match status" value="1"/>
</dbReference>
<feature type="transmembrane region" description="Helical" evidence="5">
    <location>
        <begin position="510"/>
        <end position="532"/>
    </location>
</feature>
<evidence type="ECO:0000256" key="1">
    <source>
        <dbReference type="ARBA" id="ARBA00004141"/>
    </source>
</evidence>
<feature type="transmembrane region" description="Helical" evidence="5">
    <location>
        <begin position="416"/>
        <end position="436"/>
    </location>
</feature>